<dbReference type="AlphaFoldDB" id="A0AAE0JNL4"/>
<reference evidence="2" key="1">
    <citation type="journal article" date="2023" name="Mol. Phylogenet. Evol.">
        <title>Genome-scale phylogeny and comparative genomics of the fungal order Sordariales.</title>
        <authorList>
            <person name="Hensen N."/>
            <person name="Bonometti L."/>
            <person name="Westerberg I."/>
            <person name="Brannstrom I.O."/>
            <person name="Guillou S."/>
            <person name="Cros-Aarteil S."/>
            <person name="Calhoun S."/>
            <person name="Haridas S."/>
            <person name="Kuo A."/>
            <person name="Mondo S."/>
            <person name="Pangilinan J."/>
            <person name="Riley R."/>
            <person name="LaButti K."/>
            <person name="Andreopoulos B."/>
            <person name="Lipzen A."/>
            <person name="Chen C."/>
            <person name="Yan M."/>
            <person name="Daum C."/>
            <person name="Ng V."/>
            <person name="Clum A."/>
            <person name="Steindorff A."/>
            <person name="Ohm R.A."/>
            <person name="Martin F."/>
            <person name="Silar P."/>
            <person name="Natvig D.O."/>
            <person name="Lalanne C."/>
            <person name="Gautier V."/>
            <person name="Ament-Velasquez S.L."/>
            <person name="Kruys A."/>
            <person name="Hutchinson M.I."/>
            <person name="Powell A.J."/>
            <person name="Barry K."/>
            <person name="Miller A.N."/>
            <person name="Grigoriev I.V."/>
            <person name="Debuchy R."/>
            <person name="Gladieux P."/>
            <person name="Hiltunen Thoren M."/>
            <person name="Johannesson H."/>
        </authorList>
    </citation>
    <scope>NUCLEOTIDE SEQUENCE</scope>
    <source>
        <strain evidence="2">CBS 560.94</strain>
    </source>
</reference>
<keyword evidence="3" id="KW-1185">Reference proteome</keyword>
<reference evidence="2" key="2">
    <citation type="submission" date="2023-06" db="EMBL/GenBank/DDBJ databases">
        <authorList>
            <consortium name="Lawrence Berkeley National Laboratory"/>
            <person name="Haridas S."/>
            <person name="Hensen N."/>
            <person name="Bonometti L."/>
            <person name="Westerberg I."/>
            <person name="Brannstrom I.O."/>
            <person name="Guillou S."/>
            <person name="Cros-Aarteil S."/>
            <person name="Calhoun S."/>
            <person name="Kuo A."/>
            <person name="Mondo S."/>
            <person name="Pangilinan J."/>
            <person name="Riley R."/>
            <person name="Labutti K."/>
            <person name="Andreopoulos B."/>
            <person name="Lipzen A."/>
            <person name="Chen C."/>
            <person name="Yanf M."/>
            <person name="Daum C."/>
            <person name="Ng V."/>
            <person name="Clum A."/>
            <person name="Steindorff A."/>
            <person name="Ohm R."/>
            <person name="Martin F."/>
            <person name="Silar P."/>
            <person name="Natvig D."/>
            <person name="Lalanne C."/>
            <person name="Gautier V."/>
            <person name="Ament-Velasquez S.L."/>
            <person name="Kruys A."/>
            <person name="Hutchinson M.I."/>
            <person name="Powell A.J."/>
            <person name="Barry K."/>
            <person name="Miller A.N."/>
            <person name="Grigoriev I.V."/>
            <person name="Debuchy R."/>
            <person name="Gladieux P."/>
            <person name="Thoren M.H."/>
            <person name="Johannesson H."/>
        </authorList>
    </citation>
    <scope>NUCLEOTIDE SEQUENCE</scope>
    <source>
        <strain evidence="2">CBS 560.94</strain>
    </source>
</reference>
<proteinExistence type="predicted"/>
<name>A0AAE0JNL4_9PEZI</name>
<evidence type="ECO:0000313" key="2">
    <source>
        <dbReference type="EMBL" id="KAK3354917.1"/>
    </source>
</evidence>
<accession>A0AAE0JNL4</accession>
<evidence type="ECO:0000256" key="1">
    <source>
        <dbReference type="SAM" id="SignalP"/>
    </source>
</evidence>
<organism evidence="2 3">
    <name type="scientific">Neurospora tetraspora</name>
    <dbReference type="NCBI Taxonomy" id="94610"/>
    <lineage>
        <taxon>Eukaryota</taxon>
        <taxon>Fungi</taxon>
        <taxon>Dikarya</taxon>
        <taxon>Ascomycota</taxon>
        <taxon>Pezizomycotina</taxon>
        <taxon>Sordariomycetes</taxon>
        <taxon>Sordariomycetidae</taxon>
        <taxon>Sordariales</taxon>
        <taxon>Sordariaceae</taxon>
        <taxon>Neurospora</taxon>
    </lineage>
</organism>
<comment type="caution">
    <text evidence="2">The sequence shown here is derived from an EMBL/GenBank/DDBJ whole genome shotgun (WGS) entry which is preliminary data.</text>
</comment>
<feature type="chain" id="PRO_5042130718" evidence="1">
    <location>
        <begin position="26"/>
        <end position="173"/>
    </location>
</feature>
<keyword evidence="1" id="KW-0732">Signal</keyword>
<gene>
    <name evidence="2" type="ORF">B0H65DRAFT_438209</name>
</gene>
<sequence length="173" mass="19508">MEPSLSISSAALLLLSAFRLDGGWSTRLRRSSGSAPRTEWEVNLPGSHRSLELASGREGGMCWAAMMAQWLDNLHGSDRSCGVLGSFRPSSDVQPHFSRDELLELLRNDWRRLCIGYLVKHTQGSFWFYLVEPGQMEYCHGNLFLKLEYDSQPQKARLDEPHSYLPVTGAACF</sequence>
<dbReference type="RefSeq" id="XP_062686295.1">
    <property type="nucleotide sequence ID" value="XM_062825357.1"/>
</dbReference>
<dbReference type="Proteomes" id="UP001278500">
    <property type="component" value="Unassembled WGS sequence"/>
</dbReference>
<evidence type="ECO:0000313" key="3">
    <source>
        <dbReference type="Proteomes" id="UP001278500"/>
    </source>
</evidence>
<dbReference type="EMBL" id="JAUEPP010000001">
    <property type="protein sequence ID" value="KAK3354917.1"/>
    <property type="molecule type" value="Genomic_DNA"/>
</dbReference>
<feature type="signal peptide" evidence="1">
    <location>
        <begin position="1"/>
        <end position="25"/>
    </location>
</feature>
<protein>
    <submittedName>
        <fullName evidence="2">Uncharacterized protein</fullName>
    </submittedName>
</protein>
<dbReference type="GeneID" id="87862511"/>